<dbReference type="PANTHER" id="PTHR42709">
    <property type="entry name" value="ALKALINE PHOSPHATASE LIKE PROTEIN"/>
    <property type="match status" value="1"/>
</dbReference>
<name>F9Y487_KETVW</name>
<dbReference type="RefSeq" id="WP_013383981.1">
    <property type="nucleotide sequence ID" value="NC_017384.1"/>
</dbReference>
<keyword evidence="9" id="KW-1185">Reference proteome</keyword>
<dbReference type="HOGENOM" id="CLU_044208_1_1_5"/>
<evidence type="ECO:0000256" key="1">
    <source>
        <dbReference type="ARBA" id="ARBA00004651"/>
    </source>
</evidence>
<keyword evidence="4 6" id="KW-1133">Transmembrane helix</keyword>
<organism evidence="8 9">
    <name type="scientific">Ketogulonicigenium vulgare (strain WSH-001)</name>
    <dbReference type="NCBI Taxonomy" id="759362"/>
    <lineage>
        <taxon>Bacteria</taxon>
        <taxon>Pseudomonadati</taxon>
        <taxon>Pseudomonadota</taxon>
        <taxon>Alphaproteobacteria</taxon>
        <taxon>Rhodobacterales</taxon>
        <taxon>Roseobacteraceae</taxon>
        <taxon>Ketogulonicigenium</taxon>
    </lineage>
</organism>
<dbReference type="KEGG" id="kvl:KVU_0684"/>
<feature type="transmembrane region" description="Helical" evidence="6">
    <location>
        <begin position="139"/>
        <end position="163"/>
    </location>
</feature>
<dbReference type="Proteomes" id="UP000000692">
    <property type="component" value="Chromosome"/>
</dbReference>
<evidence type="ECO:0000256" key="6">
    <source>
        <dbReference type="SAM" id="Phobius"/>
    </source>
</evidence>
<evidence type="ECO:0000313" key="9">
    <source>
        <dbReference type="Proteomes" id="UP000000692"/>
    </source>
</evidence>
<evidence type="ECO:0000313" key="8">
    <source>
        <dbReference type="EMBL" id="AEM40523.1"/>
    </source>
</evidence>
<dbReference type="OrthoDB" id="9813426at2"/>
<gene>
    <name evidence="8" type="primary">dedA2</name>
    <name evidence="8" type="ordered locus">KVU_0684</name>
</gene>
<keyword evidence="3 6" id="KW-0812">Transmembrane</keyword>
<feature type="transmembrane region" description="Helical" evidence="6">
    <location>
        <begin position="12"/>
        <end position="30"/>
    </location>
</feature>
<dbReference type="AlphaFoldDB" id="F9Y487"/>
<sequence>MFDLLLGLMEWAGAFGLFLLMILENLFPPIPSELIVPLAGFLAAQGEMSFWQVILAGVAGSVLGAVFWYYVGMMIGRARILRFVDRFGPILTLSREDTISAFTWFERWGVWAVLVTRLIPGARTLISVPAGISRMPLPLFLLATTAGSTVWITILTMTGVLLRENYHRIESVLDPLSLVIFGGVAVVYFWRLLRQMRSRR</sequence>
<protein>
    <submittedName>
        <fullName evidence="8">Alkaline phosphatase like protein</fullName>
    </submittedName>
</protein>
<evidence type="ECO:0000256" key="2">
    <source>
        <dbReference type="ARBA" id="ARBA00022475"/>
    </source>
</evidence>
<evidence type="ECO:0000256" key="5">
    <source>
        <dbReference type="ARBA" id="ARBA00023136"/>
    </source>
</evidence>
<keyword evidence="2" id="KW-1003">Cell membrane</keyword>
<reference evidence="8 9" key="1">
    <citation type="journal article" date="2011" name="J. Bacteriol.">
        <title>Complete genome sequence of the industrial strain Ketogulonicigenium vulgare WSH-001.</title>
        <authorList>
            <person name="Liu L."/>
            <person name="Li Y."/>
            <person name="Zhang J."/>
            <person name="Zhou Z."/>
            <person name="Liu J."/>
            <person name="Li X."/>
            <person name="Zhou J."/>
            <person name="Du G."/>
            <person name="Wang L."/>
            <person name="Chen J."/>
        </authorList>
    </citation>
    <scope>NUCLEOTIDE SEQUENCE [LARGE SCALE GENOMIC DNA]</scope>
    <source>
        <strain evidence="8 9">WSH-001</strain>
    </source>
</reference>
<dbReference type="PANTHER" id="PTHR42709:SF6">
    <property type="entry name" value="UNDECAPRENYL PHOSPHATE TRANSPORTER A"/>
    <property type="match status" value="1"/>
</dbReference>
<proteinExistence type="predicted"/>
<dbReference type="Pfam" id="PF09335">
    <property type="entry name" value="VTT_dom"/>
    <property type="match status" value="1"/>
</dbReference>
<feature type="transmembrane region" description="Helical" evidence="6">
    <location>
        <begin position="175"/>
        <end position="193"/>
    </location>
</feature>
<dbReference type="InterPro" id="IPR051311">
    <property type="entry name" value="DedA_domain"/>
</dbReference>
<dbReference type="EMBL" id="CP002018">
    <property type="protein sequence ID" value="AEM40523.1"/>
    <property type="molecule type" value="Genomic_DNA"/>
</dbReference>
<dbReference type="eggNOG" id="COG0586">
    <property type="taxonomic scope" value="Bacteria"/>
</dbReference>
<comment type="subcellular location">
    <subcellularLocation>
        <location evidence="1">Cell membrane</location>
        <topology evidence="1">Multi-pass membrane protein</topology>
    </subcellularLocation>
</comment>
<evidence type="ECO:0000256" key="3">
    <source>
        <dbReference type="ARBA" id="ARBA00022692"/>
    </source>
</evidence>
<dbReference type="InterPro" id="IPR032816">
    <property type="entry name" value="VTT_dom"/>
</dbReference>
<dbReference type="GO" id="GO:0005886">
    <property type="term" value="C:plasma membrane"/>
    <property type="evidence" value="ECO:0007669"/>
    <property type="project" value="UniProtKB-SubCell"/>
</dbReference>
<feature type="transmembrane region" description="Helical" evidence="6">
    <location>
        <begin position="50"/>
        <end position="71"/>
    </location>
</feature>
<evidence type="ECO:0000256" key="4">
    <source>
        <dbReference type="ARBA" id="ARBA00022989"/>
    </source>
</evidence>
<evidence type="ECO:0000259" key="7">
    <source>
        <dbReference type="Pfam" id="PF09335"/>
    </source>
</evidence>
<feature type="domain" description="VTT" evidence="7">
    <location>
        <begin position="30"/>
        <end position="159"/>
    </location>
</feature>
<keyword evidence="5 6" id="KW-0472">Membrane</keyword>
<accession>F9Y487</accession>